<feature type="compositionally biased region" description="Basic and acidic residues" evidence="5">
    <location>
        <begin position="453"/>
        <end position="467"/>
    </location>
</feature>
<name>A0A7S4QSE3_9DINO</name>
<feature type="region of interest" description="Disordered" evidence="5">
    <location>
        <begin position="200"/>
        <end position="232"/>
    </location>
</feature>
<feature type="compositionally biased region" description="Acidic residues" evidence="5">
    <location>
        <begin position="525"/>
        <end position="534"/>
    </location>
</feature>
<feature type="compositionally biased region" description="Low complexity" evidence="5">
    <location>
        <begin position="68"/>
        <end position="85"/>
    </location>
</feature>
<dbReference type="GO" id="GO:0008270">
    <property type="term" value="F:zinc ion binding"/>
    <property type="evidence" value="ECO:0007669"/>
    <property type="project" value="UniProtKB-KW"/>
</dbReference>
<dbReference type="AlphaFoldDB" id="A0A7S4QSE3"/>
<evidence type="ECO:0000256" key="5">
    <source>
        <dbReference type="SAM" id="MobiDB-lite"/>
    </source>
</evidence>
<dbReference type="Gene3D" id="3.30.1370.210">
    <property type="match status" value="1"/>
</dbReference>
<protein>
    <recommendedName>
        <fullName evidence="6">C3H1-type domain-containing protein</fullName>
    </recommendedName>
</protein>
<feature type="compositionally biased region" description="Basic and acidic residues" evidence="5">
    <location>
        <begin position="276"/>
        <end position="292"/>
    </location>
</feature>
<sequence>MAGPDGKTVPGIAAAVNGLGLRPDRRCKTLPAWILAGGFACQASPSPGGPDDGSLGLRCVTAPNLGAGEPAGAAADPGAGSDSSSRTSDAPAFGRSLTLGQVPPEGAALAAARAALRAATITKNRFHRTKLCTFFLAGRCKKHGHCNFAHSEEELMPTPDLARLKLCPAALAGACVDPRCKFAHSRDELQELKKKMARSTAALAQRSVDSDAEDAPNCSHARSAPHTSAASQLRRHNALQAMLLEQMTRRSPSQEGREYAFDTDSDVESGPPVMRAKTEPLRHKTRALRSESDTTLDGEPEMEPGAPKTPVLTQHEYHFNGATDSEGDGHPSFGHARADPDSSSSSRLKRQFFPQRAQGLEPSRAGPPTARRLAVARVGFQDDSEDDDGPSVRGTRTEPMRSSRPRAPAATQRAEPMPRLQSDSDGRGPCVAHARTEPAQSFARPRPSPQELSGRERDDGQPRERASTRARFAEAAVGLDSDSEDDDEQPLIARVRTDPVFRVSGHKRPRGGQEQAQVQRPEAAASDEESDSEGDGCAAFCHTKTEDPGLASASLLRVKNTFLTVETDEEWTSAPRRAKSAPPRLCGPSPDRQQASRLQRSPGCPPPQPPPPAARPSTPPPRARGIGPPRGAVPVPLPRLAAPRLAEPAVRRPSGSLTAPQSSRRTRAGPRDLGGFGPRVRDQHHQPQQAARPPPHPSLRAGRPQSQQTSLRPPPQQQQQPQPQPRQPSQQAAPAAWAPLQTVSVHPFPPASWLVLRGP</sequence>
<keyword evidence="3 4" id="KW-0862">Zinc</keyword>
<dbReference type="InterPro" id="IPR000571">
    <property type="entry name" value="Znf_CCCH"/>
</dbReference>
<feature type="compositionally biased region" description="Low complexity" evidence="5">
    <location>
        <begin position="727"/>
        <end position="738"/>
    </location>
</feature>
<reference evidence="7" key="1">
    <citation type="submission" date="2021-01" db="EMBL/GenBank/DDBJ databases">
        <authorList>
            <person name="Corre E."/>
            <person name="Pelletier E."/>
            <person name="Niang G."/>
            <person name="Scheremetjew M."/>
            <person name="Finn R."/>
            <person name="Kale V."/>
            <person name="Holt S."/>
            <person name="Cochrane G."/>
            <person name="Meng A."/>
            <person name="Brown T."/>
            <person name="Cohen L."/>
        </authorList>
    </citation>
    <scope>NUCLEOTIDE SEQUENCE</scope>
    <source>
        <strain evidence="7">CCMP3105</strain>
    </source>
</reference>
<dbReference type="SUPFAM" id="SSF90229">
    <property type="entry name" value="CCCH zinc finger"/>
    <property type="match status" value="1"/>
</dbReference>
<dbReference type="PROSITE" id="PS50103">
    <property type="entry name" value="ZF_C3H1"/>
    <property type="match status" value="2"/>
</dbReference>
<feature type="zinc finger region" description="C3H1-type" evidence="4">
    <location>
        <begin position="161"/>
        <end position="187"/>
    </location>
</feature>
<feature type="domain" description="C3H1-type" evidence="6">
    <location>
        <begin position="126"/>
        <end position="153"/>
    </location>
</feature>
<keyword evidence="1 4" id="KW-0479">Metal-binding</keyword>
<evidence type="ECO:0000256" key="1">
    <source>
        <dbReference type="ARBA" id="ARBA00022723"/>
    </source>
</evidence>
<dbReference type="SMART" id="SM00356">
    <property type="entry name" value="ZnF_C3H1"/>
    <property type="match status" value="2"/>
</dbReference>
<evidence type="ECO:0000313" key="7">
    <source>
        <dbReference type="EMBL" id="CAE4590980.1"/>
    </source>
</evidence>
<proteinExistence type="predicted"/>
<feature type="compositionally biased region" description="Pro residues" evidence="5">
    <location>
        <begin position="603"/>
        <end position="622"/>
    </location>
</feature>
<dbReference type="EMBL" id="HBNR01035284">
    <property type="protein sequence ID" value="CAE4590980.1"/>
    <property type="molecule type" value="Transcribed_RNA"/>
</dbReference>
<feature type="zinc finger region" description="C3H1-type" evidence="4">
    <location>
        <begin position="126"/>
        <end position="153"/>
    </location>
</feature>
<dbReference type="InterPro" id="IPR036855">
    <property type="entry name" value="Znf_CCCH_sf"/>
</dbReference>
<feature type="region of interest" description="Disordered" evidence="5">
    <location>
        <begin position="248"/>
        <end position="738"/>
    </location>
</feature>
<accession>A0A7S4QSE3</accession>
<organism evidence="7">
    <name type="scientific">Alexandrium monilatum</name>
    <dbReference type="NCBI Taxonomy" id="311494"/>
    <lineage>
        <taxon>Eukaryota</taxon>
        <taxon>Sar</taxon>
        <taxon>Alveolata</taxon>
        <taxon>Dinophyceae</taxon>
        <taxon>Gonyaulacales</taxon>
        <taxon>Pyrocystaceae</taxon>
        <taxon>Alexandrium</taxon>
    </lineage>
</organism>
<evidence type="ECO:0000256" key="3">
    <source>
        <dbReference type="ARBA" id="ARBA00022833"/>
    </source>
</evidence>
<keyword evidence="2 4" id="KW-0863">Zinc-finger</keyword>
<evidence type="ECO:0000256" key="4">
    <source>
        <dbReference type="PROSITE-ProRule" id="PRU00723"/>
    </source>
</evidence>
<evidence type="ECO:0000259" key="6">
    <source>
        <dbReference type="PROSITE" id="PS50103"/>
    </source>
</evidence>
<feature type="region of interest" description="Disordered" evidence="5">
    <location>
        <begin position="68"/>
        <end position="97"/>
    </location>
</feature>
<feature type="domain" description="C3H1-type" evidence="6">
    <location>
        <begin position="161"/>
        <end position="187"/>
    </location>
</feature>
<feature type="compositionally biased region" description="Pro residues" evidence="5">
    <location>
        <begin position="712"/>
        <end position="726"/>
    </location>
</feature>
<gene>
    <name evidence="7" type="ORF">AMON00008_LOCUS24213</name>
</gene>
<feature type="compositionally biased region" description="Low complexity" evidence="5">
    <location>
        <begin position="623"/>
        <end position="653"/>
    </location>
</feature>
<evidence type="ECO:0000256" key="2">
    <source>
        <dbReference type="ARBA" id="ARBA00022771"/>
    </source>
</evidence>